<dbReference type="PANTHER" id="PTHR24221:SF654">
    <property type="entry name" value="ATP-BINDING CASSETTE SUB-FAMILY B MEMBER 6"/>
    <property type="match status" value="1"/>
</dbReference>
<reference evidence="11" key="1">
    <citation type="journal article" date="2019" name="Int. J. Syst. Evol. Microbiol.">
        <title>The Global Catalogue of Microorganisms (GCM) 10K type strain sequencing project: providing services to taxonomists for standard genome sequencing and annotation.</title>
        <authorList>
            <consortium name="The Broad Institute Genomics Platform"/>
            <consortium name="The Broad Institute Genome Sequencing Center for Infectious Disease"/>
            <person name="Wu L."/>
            <person name="Ma J."/>
        </authorList>
    </citation>
    <scope>NUCLEOTIDE SEQUENCE [LARGE SCALE GENOMIC DNA]</scope>
    <source>
        <strain evidence="11">JCM 13518</strain>
    </source>
</reference>
<dbReference type="SUPFAM" id="SSF52540">
    <property type="entry name" value="P-loop containing nucleoside triphosphate hydrolases"/>
    <property type="match status" value="1"/>
</dbReference>
<dbReference type="Gene3D" id="1.20.1560.10">
    <property type="entry name" value="ABC transporter type 1, transmembrane domain"/>
    <property type="match status" value="1"/>
</dbReference>
<feature type="transmembrane region" description="Helical" evidence="7">
    <location>
        <begin position="146"/>
        <end position="165"/>
    </location>
</feature>
<proteinExistence type="predicted"/>
<dbReference type="InterPro" id="IPR039421">
    <property type="entry name" value="Type_1_exporter"/>
</dbReference>
<feature type="domain" description="ABC transporter" evidence="8">
    <location>
        <begin position="347"/>
        <end position="582"/>
    </location>
</feature>
<protein>
    <submittedName>
        <fullName evidence="10">ABC transporter ATP-binding protein</fullName>
    </submittedName>
</protein>
<dbReference type="PROSITE" id="PS50929">
    <property type="entry name" value="ABC_TM1F"/>
    <property type="match status" value="1"/>
</dbReference>
<dbReference type="InterPro" id="IPR003439">
    <property type="entry name" value="ABC_transporter-like_ATP-bd"/>
</dbReference>
<dbReference type="InterPro" id="IPR036640">
    <property type="entry name" value="ABC1_TM_sf"/>
</dbReference>
<keyword evidence="6 7" id="KW-0472">Membrane</keyword>
<feature type="transmembrane region" description="Helical" evidence="7">
    <location>
        <begin position="69"/>
        <end position="90"/>
    </location>
</feature>
<evidence type="ECO:0000256" key="6">
    <source>
        <dbReference type="ARBA" id="ARBA00023136"/>
    </source>
</evidence>
<accession>A0ABP4W991</accession>
<dbReference type="PROSITE" id="PS50893">
    <property type="entry name" value="ABC_TRANSPORTER_2"/>
    <property type="match status" value="1"/>
</dbReference>
<evidence type="ECO:0000259" key="9">
    <source>
        <dbReference type="PROSITE" id="PS50929"/>
    </source>
</evidence>
<dbReference type="PROSITE" id="PS00211">
    <property type="entry name" value="ABC_TRANSPORTER_1"/>
    <property type="match status" value="1"/>
</dbReference>
<dbReference type="GO" id="GO:0005524">
    <property type="term" value="F:ATP binding"/>
    <property type="evidence" value="ECO:0007669"/>
    <property type="project" value="UniProtKB-KW"/>
</dbReference>
<dbReference type="SUPFAM" id="SSF90123">
    <property type="entry name" value="ABC transporter transmembrane region"/>
    <property type="match status" value="1"/>
</dbReference>
<dbReference type="EMBL" id="BAAAME010000005">
    <property type="protein sequence ID" value="GAA1748272.1"/>
    <property type="molecule type" value="Genomic_DNA"/>
</dbReference>
<dbReference type="InterPro" id="IPR011527">
    <property type="entry name" value="ABC1_TM_dom"/>
</dbReference>
<dbReference type="SMART" id="SM00382">
    <property type="entry name" value="AAA"/>
    <property type="match status" value="1"/>
</dbReference>
<organism evidence="10 11">
    <name type="scientific">Aeromicrobium alkaliterrae</name>
    <dbReference type="NCBI Taxonomy" id="302168"/>
    <lineage>
        <taxon>Bacteria</taxon>
        <taxon>Bacillati</taxon>
        <taxon>Actinomycetota</taxon>
        <taxon>Actinomycetes</taxon>
        <taxon>Propionibacteriales</taxon>
        <taxon>Nocardioidaceae</taxon>
        <taxon>Aeromicrobium</taxon>
    </lineage>
</organism>
<feature type="transmembrane region" description="Helical" evidence="7">
    <location>
        <begin position="171"/>
        <end position="189"/>
    </location>
</feature>
<evidence type="ECO:0000256" key="7">
    <source>
        <dbReference type="SAM" id="Phobius"/>
    </source>
</evidence>
<evidence type="ECO:0000313" key="10">
    <source>
        <dbReference type="EMBL" id="GAA1748272.1"/>
    </source>
</evidence>
<dbReference type="Proteomes" id="UP001501057">
    <property type="component" value="Unassembled WGS sequence"/>
</dbReference>
<dbReference type="InterPro" id="IPR003593">
    <property type="entry name" value="AAA+_ATPase"/>
</dbReference>
<evidence type="ECO:0000256" key="4">
    <source>
        <dbReference type="ARBA" id="ARBA00022840"/>
    </source>
</evidence>
<feature type="transmembrane region" description="Helical" evidence="7">
    <location>
        <begin position="251"/>
        <end position="273"/>
    </location>
</feature>
<dbReference type="RefSeq" id="WP_344203124.1">
    <property type="nucleotide sequence ID" value="NZ_BAAAME010000005.1"/>
</dbReference>
<evidence type="ECO:0000256" key="2">
    <source>
        <dbReference type="ARBA" id="ARBA00022692"/>
    </source>
</evidence>
<dbReference type="Gene3D" id="3.40.50.300">
    <property type="entry name" value="P-loop containing nucleotide triphosphate hydrolases"/>
    <property type="match status" value="1"/>
</dbReference>
<dbReference type="InterPro" id="IPR027417">
    <property type="entry name" value="P-loop_NTPase"/>
</dbReference>
<gene>
    <name evidence="10" type="ORF">GCM10009710_30400</name>
</gene>
<dbReference type="Pfam" id="PF00005">
    <property type="entry name" value="ABC_tran"/>
    <property type="match status" value="1"/>
</dbReference>
<comment type="caution">
    <text evidence="10">The sequence shown here is derived from an EMBL/GenBank/DDBJ whole genome shotgun (WGS) entry which is preliminary data.</text>
</comment>
<evidence type="ECO:0000256" key="5">
    <source>
        <dbReference type="ARBA" id="ARBA00022989"/>
    </source>
</evidence>
<keyword evidence="3" id="KW-0547">Nucleotide-binding</keyword>
<keyword evidence="5 7" id="KW-1133">Transmembrane helix</keyword>
<feature type="domain" description="ABC transmembrane type-1" evidence="9">
    <location>
        <begin position="28"/>
        <end position="315"/>
    </location>
</feature>
<evidence type="ECO:0000256" key="1">
    <source>
        <dbReference type="ARBA" id="ARBA00004651"/>
    </source>
</evidence>
<name>A0ABP4W991_9ACTN</name>
<keyword evidence="11" id="KW-1185">Reference proteome</keyword>
<sequence>MAGGHVQVLGRGLATMARGAVDHPGPAVVATVAGVVNGLTMIVGAAVIGWATDSLVIPVLEGESVERALWWQIAGAILGVSAVRALTILLRGVATGRVQHAAQAADRRTLTNRVLGLDLDWYSRTPPGRVLDAVVGDVEARWLPMIMTFFALGMAVMLGVAGVVLTSVDPGLGLVVLALVAAVTLANVGQQITLLPRARAAQEARAELVSIAHESVDGAEVVRTHGLAAREVGRFGDAADDLRDKNRRVGAVAAVFDPLLDLLPGLALLAVVWVGARGVDAGRLSPGDVVEVAYLLLTVSIPLSVISRFLAMIPTSVAGTERLDRLGEGEPRRLGTGLHEGEGPAGWQLRGASLDRGGRTVLHDVDLDVRAGEVLAVVGATGSGKTALVDLLTGARPPSAGSARIDGHPVTELDPRTRVRTVATTAQRAHLVAGTVRENLRLGAAEGTTDDDLWAALALVDVDELVRSWPEGLDTPVGRRGSRLSGGQRQRLCLARALLSRPRALVLDDATSALDAVVEAAVLDQVAAAAADGVTLVLVGNRLGSIRRADRVALLRAGRLVDVDTHEALRERHPDYVAIVDAYAAVTP</sequence>
<dbReference type="InterPro" id="IPR017871">
    <property type="entry name" value="ABC_transporter-like_CS"/>
</dbReference>
<comment type="subcellular location">
    <subcellularLocation>
        <location evidence="1">Cell membrane</location>
        <topology evidence="1">Multi-pass membrane protein</topology>
    </subcellularLocation>
</comment>
<keyword evidence="2 7" id="KW-0812">Transmembrane</keyword>
<feature type="transmembrane region" description="Helical" evidence="7">
    <location>
        <begin position="27"/>
        <end position="49"/>
    </location>
</feature>
<keyword evidence="4 10" id="KW-0067">ATP-binding</keyword>
<dbReference type="PANTHER" id="PTHR24221">
    <property type="entry name" value="ATP-BINDING CASSETTE SUB-FAMILY B"/>
    <property type="match status" value="1"/>
</dbReference>
<evidence type="ECO:0000256" key="3">
    <source>
        <dbReference type="ARBA" id="ARBA00022741"/>
    </source>
</evidence>
<evidence type="ECO:0000259" key="8">
    <source>
        <dbReference type="PROSITE" id="PS50893"/>
    </source>
</evidence>
<evidence type="ECO:0000313" key="11">
    <source>
        <dbReference type="Proteomes" id="UP001501057"/>
    </source>
</evidence>
<dbReference type="Pfam" id="PF00664">
    <property type="entry name" value="ABC_membrane"/>
    <property type="match status" value="1"/>
</dbReference>
<feature type="transmembrane region" description="Helical" evidence="7">
    <location>
        <begin position="293"/>
        <end position="313"/>
    </location>
</feature>